<accession>A0A846XS36</accession>
<feature type="signal peptide" evidence="2">
    <location>
        <begin position="1"/>
        <end position="22"/>
    </location>
</feature>
<feature type="compositionally biased region" description="Low complexity" evidence="1">
    <location>
        <begin position="31"/>
        <end position="43"/>
    </location>
</feature>
<evidence type="ECO:0000256" key="2">
    <source>
        <dbReference type="SAM" id="SignalP"/>
    </source>
</evidence>
<dbReference type="InterPro" id="IPR056303">
    <property type="entry name" value="AMIN-like"/>
</dbReference>
<dbReference type="Pfam" id="PF24837">
    <property type="entry name" value="AMIN-like"/>
    <property type="match status" value="1"/>
</dbReference>
<dbReference type="PROSITE" id="PS51257">
    <property type="entry name" value="PROKAR_LIPOPROTEIN"/>
    <property type="match status" value="1"/>
</dbReference>
<protein>
    <recommendedName>
        <fullName evidence="3">AMIN-like domain-containing protein</fullName>
    </recommendedName>
</protein>
<evidence type="ECO:0000313" key="4">
    <source>
        <dbReference type="EMBL" id="NKY48902.1"/>
    </source>
</evidence>
<dbReference type="Proteomes" id="UP000565711">
    <property type="component" value="Unassembled WGS sequence"/>
</dbReference>
<sequence length="194" mass="20251">MRIRLASTVVAGTLLLAGCSLGDSDSVTQLPQTSAPATGTTTPSPAPPTGTSPQNSEPTRDSRLTVTDIRIGHHDGFDRIVYQMDGTGGPPGWHVQYTDRAIQDGSGRQLDIAGDSILEVQILGSAYPWDSATTPYSGPDPATNPSAPGIAGVYGSQVYEGTTQSFIGVNGDRPPFSVTVLEDPVRLVIDIATE</sequence>
<evidence type="ECO:0000256" key="1">
    <source>
        <dbReference type="SAM" id="MobiDB-lite"/>
    </source>
</evidence>
<organism evidence="4 5">
    <name type="scientific">Nocardia vermiculata</name>
    <dbReference type="NCBI Taxonomy" id="257274"/>
    <lineage>
        <taxon>Bacteria</taxon>
        <taxon>Bacillati</taxon>
        <taxon>Actinomycetota</taxon>
        <taxon>Actinomycetes</taxon>
        <taxon>Mycobacteriales</taxon>
        <taxon>Nocardiaceae</taxon>
        <taxon>Nocardia</taxon>
    </lineage>
</organism>
<evidence type="ECO:0000259" key="3">
    <source>
        <dbReference type="Pfam" id="PF24837"/>
    </source>
</evidence>
<feature type="domain" description="AMIN-like" evidence="3">
    <location>
        <begin position="65"/>
        <end position="192"/>
    </location>
</feature>
<keyword evidence="5" id="KW-1185">Reference proteome</keyword>
<name>A0A846XS36_9NOCA</name>
<proteinExistence type="predicted"/>
<dbReference type="AlphaFoldDB" id="A0A846XS36"/>
<feature type="region of interest" description="Disordered" evidence="1">
    <location>
        <begin position="27"/>
        <end position="62"/>
    </location>
</feature>
<dbReference type="EMBL" id="JAAXOP010000001">
    <property type="protein sequence ID" value="NKY48902.1"/>
    <property type="molecule type" value="Genomic_DNA"/>
</dbReference>
<dbReference type="RefSeq" id="WP_067870332.1">
    <property type="nucleotide sequence ID" value="NZ_JAAXOP010000001.1"/>
</dbReference>
<keyword evidence="2" id="KW-0732">Signal</keyword>
<feature type="chain" id="PRO_5032621258" description="AMIN-like domain-containing protein" evidence="2">
    <location>
        <begin position="23"/>
        <end position="194"/>
    </location>
</feature>
<gene>
    <name evidence="4" type="ORF">HGA08_01590</name>
</gene>
<evidence type="ECO:0000313" key="5">
    <source>
        <dbReference type="Proteomes" id="UP000565711"/>
    </source>
</evidence>
<comment type="caution">
    <text evidence="4">The sequence shown here is derived from an EMBL/GenBank/DDBJ whole genome shotgun (WGS) entry which is preliminary data.</text>
</comment>
<reference evidence="4 5" key="1">
    <citation type="submission" date="2020-04" db="EMBL/GenBank/DDBJ databases">
        <title>MicrobeNet Type strains.</title>
        <authorList>
            <person name="Nicholson A.C."/>
        </authorList>
    </citation>
    <scope>NUCLEOTIDE SEQUENCE [LARGE SCALE GENOMIC DNA]</scope>
    <source>
        <strain evidence="4 5">JCM 12354</strain>
    </source>
</reference>